<evidence type="ECO:0000256" key="1">
    <source>
        <dbReference type="ARBA" id="ARBA00010467"/>
    </source>
</evidence>
<feature type="compositionally biased region" description="Basic and acidic residues" evidence="6">
    <location>
        <begin position="415"/>
        <end position="424"/>
    </location>
</feature>
<reference evidence="8" key="1">
    <citation type="submission" date="2023-11" db="EMBL/GenBank/DDBJ databases">
        <authorList>
            <person name="De Vega J J."/>
            <person name="De Vega J J."/>
        </authorList>
    </citation>
    <scope>NUCLEOTIDE SEQUENCE</scope>
</reference>
<evidence type="ECO:0000256" key="6">
    <source>
        <dbReference type="SAM" id="MobiDB-lite"/>
    </source>
</evidence>
<keyword evidence="2 5" id="KW-0158">Chromosome</keyword>
<dbReference type="GO" id="GO:0042162">
    <property type="term" value="F:telomeric DNA binding"/>
    <property type="evidence" value="ECO:0007669"/>
    <property type="project" value="TreeGrafter"/>
</dbReference>
<evidence type="ECO:0000256" key="5">
    <source>
        <dbReference type="RuleBase" id="RU367107"/>
    </source>
</evidence>
<feature type="region of interest" description="Disordered" evidence="6">
    <location>
        <begin position="296"/>
        <end position="339"/>
    </location>
</feature>
<comment type="function">
    <text evidence="5">Involved in the regulation of telomere length, clustering and has a specific role in telomere position effect (TPE).</text>
</comment>
<keyword evidence="4 5" id="KW-0539">Nucleus</keyword>
<evidence type="ECO:0000256" key="3">
    <source>
        <dbReference type="ARBA" id="ARBA00022895"/>
    </source>
</evidence>
<evidence type="ECO:0000313" key="8">
    <source>
        <dbReference type="EMBL" id="CAK5280146.1"/>
    </source>
</evidence>
<organism evidence="8 9">
    <name type="scientific">Mycena citricolor</name>
    <dbReference type="NCBI Taxonomy" id="2018698"/>
    <lineage>
        <taxon>Eukaryota</taxon>
        <taxon>Fungi</taxon>
        <taxon>Dikarya</taxon>
        <taxon>Basidiomycota</taxon>
        <taxon>Agaricomycotina</taxon>
        <taxon>Agaricomycetes</taxon>
        <taxon>Agaricomycetidae</taxon>
        <taxon>Agaricales</taxon>
        <taxon>Marasmiineae</taxon>
        <taxon>Mycenaceae</taxon>
        <taxon>Mycena</taxon>
    </lineage>
</organism>
<dbReference type="InterPro" id="IPR039595">
    <property type="entry name" value="TE2IP/Rap1"/>
</dbReference>
<name>A0AAD2HQ75_9AGAR</name>
<comment type="subcellular location">
    <subcellularLocation>
        <location evidence="5">Nucleus</location>
    </subcellularLocation>
    <subcellularLocation>
        <location evidence="5">Chromosome</location>
        <location evidence="5">Telomere</location>
    </subcellularLocation>
</comment>
<proteinExistence type="inferred from homology"/>
<keyword evidence="9" id="KW-1185">Reference proteome</keyword>
<dbReference type="Proteomes" id="UP001295794">
    <property type="component" value="Unassembled WGS sequence"/>
</dbReference>
<dbReference type="InterPro" id="IPR015010">
    <property type="entry name" value="TERF2IP_Myb"/>
</dbReference>
<dbReference type="PANTHER" id="PTHR16466">
    <property type="entry name" value="TELOMERE REPEAT-BINDING FACTOR 2-INTERACTING PROTEIN 1"/>
    <property type="match status" value="1"/>
</dbReference>
<gene>
    <name evidence="8" type="ORF">MYCIT1_LOCUS30606</name>
</gene>
<evidence type="ECO:0000259" key="7">
    <source>
        <dbReference type="Pfam" id="PF08914"/>
    </source>
</evidence>
<dbReference type="InterPro" id="IPR009057">
    <property type="entry name" value="Homeodomain-like_sf"/>
</dbReference>
<dbReference type="EMBL" id="CAVNYO010000440">
    <property type="protein sequence ID" value="CAK5280146.1"/>
    <property type="molecule type" value="Genomic_DNA"/>
</dbReference>
<dbReference type="PANTHER" id="PTHR16466:SF6">
    <property type="entry name" value="TELOMERIC REPEAT-BINDING FACTOR 2-INTERACTING PROTEIN 1"/>
    <property type="match status" value="1"/>
</dbReference>
<dbReference type="Gene3D" id="1.10.10.60">
    <property type="entry name" value="Homeodomain-like"/>
    <property type="match status" value="1"/>
</dbReference>
<evidence type="ECO:0000256" key="4">
    <source>
        <dbReference type="ARBA" id="ARBA00023242"/>
    </source>
</evidence>
<keyword evidence="3 5" id="KW-0779">Telomere</keyword>
<dbReference type="SUPFAM" id="SSF46689">
    <property type="entry name" value="Homeodomain-like"/>
    <property type="match status" value="1"/>
</dbReference>
<accession>A0AAD2HQ75</accession>
<dbReference type="GO" id="GO:0070187">
    <property type="term" value="C:shelterin complex"/>
    <property type="evidence" value="ECO:0007669"/>
    <property type="project" value="TreeGrafter"/>
</dbReference>
<sequence length="493" mass="56131">MADQPNLIFHDVKFFIQKDLPEDVQAHLTETIQSLGGRVESKVPLHGFLLVQPGSPEGGRLYACWKSADRPERYFVPYTYVDACKVANVRLKQIFIENGEAIQMHIHASIANLNVRSALSQRIMHSGGEPNATAEAARVILADPDTEVFQHLVKTYQGMPDKYIESYLWVKKCVEREAVIYTPLVYKNPGGRRPGEEYAFLPFQHAGMLILDRRTQFTEEDEENLAKWIAAKIPFKEIGGRTGNRLYQQLCEMSHEPDYMWVTRHTWQSWRERYKKNSARLDTLIAAIVAQTKPTQGEKGQYGYVRQAEEKPKKPRKKRVKNQEPPPIQPDEAFLLANGDPGLFQPPIAPLPDLNMAVGLAGHMHIPGLMYDVAPVGPAPLPAARTEEEMEDDEVEWAVRVGHSPPPAWAAKRRSSQEAHDPNAAKRQKMGEAQLMGRDMHVVDQAIHDIAAEYAFTIHEVQVYYDRCGEMERTRNRFKGMRELLTDRFPMDA</sequence>
<dbReference type="CDD" id="cd11655">
    <property type="entry name" value="rap1_myb-like"/>
    <property type="match status" value="1"/>
</dbReference>
<evidence type="ECO:0000313" key="9">
    <source>
        <dbReference type="Proteomes" id="UP001295794"/>
    </source>
</evidence>
<protein>
    <recommendedName>
        <fullName evidence="5">DNA-binding protein RAP1</fullName>
    </recommendedName>
</protein>
<feature type="domain" description="TERF2-interacting telomeric protein 1 Myb" evidence="7">
    <location>
        <begin position="217"/>
        <end position="277"/>
    </location>
</feature>
<dbReference type="AlphaFoldDB" id="A0AAD2HQ75"/>
<comment type="similarity">
    <text evidence="1 5">Belongs to the RAP1 family.</text>
</comment>
<dbReference type="GO" id="GO:0031848">
    <property type="term" value="P:protection from non-homologous end joining at telomere"/>
    <property type="evidence" value="ECO:0007669"/>
    <property type="project" value="TreeGrafter"/>
</dbReference>
<comment type="caution">
    <text evidence="8">The sequence shown here is derived from an EMBL/GenBank/DDBJ whole genome shotgun (WGS) entry which is preliminary data.</text>
</comment>
<evidence type="ECO:0000256" key="2">
    <source>
        <dbReference type="ARBA" id="ARBA00022454"/>
    </source>
</evidence>
<feature type="region of interest" description="Disordered" evidence="6">
    <location>
        <begin position="404"/>
        <end position="428"/>
    </location>
</feature>
<comment type="subunit">
    <text evidence="5">Homodimer.</text>
</comment>
<dbReference type="GO" id="GO:0010833">
    <property type="term" value="P:telomere maintenance via telomere lengthening"/>
    <property type="evidence" value="ECO:0007669"/>
    <property type="project" value="UniProtKB-UniRule"/>
</dbReference>
<dbReference type="Pfam" id="PF08914">
    <property type="entry name" value="Myb_Rap1"/>
    <property type="match status" value="1"/>
</dbReference>